<reference evidence="1 2" key="1">
    <citation type="submission" date="2022-10" db="EMBL/GenBank/DDBJ databases">
        <title>paucibacter sp. hw8 Genome sequencing.</title>
        <authorList>
            <person name="Park S."/>
        </authorList>
    </citation>
    <scope>NUCLEOTIDE SEQUENCE [LARGE SCALE GENOMIC DNA]</scope>
    <source>
        <strain evidence="2">hw8</strain>
    </source>
</reference>
<name>A0ABT5KVA4_9BURK</name>
<protein>
    <submittedName>
        <fullName evidence="1">Uncharacterized protein</fullName>
    </submittedName>
</protein>
<sequence>MLKAFGLESRNAEVVTHHKCRETSSAALKIEAAALLEQLPDSQEILVNVYRSIPR</sequence>
<evidence type="ECO:0000313" key="1">
    <source>
        <dbReference type="EMBL" id="MDC8786721.1"/>
    </source>
</evidence>
<accession>A0ABT5KVA4</accession>
<comment type="caution">
    <text evidence="1">The sequence shown here is derived from an EMBL/GenBank/DDBJ whole genome shotgun (WGS) entry which is preliminary data.</text>
</comment>
<gene>
    <name evidence="1" type="ORF">PRZ01_16140</name>
</gene>
<organism evidence="1 2">
    <name type="scientific">Roseateles koreensis</name>
    <dbReference type="NCBI Taxonomy" id="2987526"/>
    <lineage>
        <taxon>Bacteria</taxon>
        <taxon>Pseudomonadati</taxon>
        <taxon>Pseudomonadota</taxon>
        <taxon>Betaproteobacteria</taxon>
        <taxon>Burkholderiales</taxon>
        <taxon>Sphaerotilaceae</taxon>
        <taxon>Roseateles</taxon>
    </lineage>
</organism>
<evidence type="ECO:0000313" key="2">
    <source>
        <dbReference type="Proteomes" id="UP001219862"/>
    </source>
</evidence>
<dbReference type="Proteomes" id="UP001219862">
    <property type="component" value="Unassembled WGS sequence"/>
</dbReference>
<keyword evidence="2" id="KW-1185">Reference proteome</keyword>
<dbReference type="EMBL" id="JAQQXS010000015">
    <property type="protein sequence ID" value="MDC8786721.1"/>
    <property type="molecule type" value="Genomic_DNA"/>
</dbReference>
<proteinExistence type="predicted"/>
<dbReference type="RefSeq" id="WP_273597834.1">
    <property type="nucleotide sequence ID" value="NZ_JAQQXS010000015.1"/>
</dbReference>